<sequence>AEQLNNYLSSQAKNVEHLFCYPAVCAAFLKINSKLPSSAAVERLFSVAGQIFTNKRKVVNTSFFLNGNVWKVVNY</sequence>
<dbReference type="CTD" id="20216933"/>
<organism evidence="2 3">
    <name type="scientific">Helobdella robusta</name>
    <name type="common">Californian leech</name>
    <dbReference type="NCBI Taxonomy" id="6412"/>
    <lineage>
        <taxon>Eukaryota</taxon>
        <taxon>Metazoa</taxon>
        <taxon>Spiralia</taxon>
        <taxon>Lophotrochozoa</taxon>
        <taxon>Annelida</taxon>
        <taxon>Clitellata</taxon>
        <taxon>Hirudinea</taxon>
        <taxon>Rhynchobdellida</taxon>
        <taxon>Glossiphoniidae</taxon>
        <taxon>Helobdella</taxon>
    </lineage>
</organism>
<dbReference type="KEGG" id="hro:HELRODRAFT_89105"/>
<evidence type="ECO:0000313" key="3">
    <source>
        <dbReference type="Proteomes" id="UP000015101"/>
    </source>
</evidence>
<dbReference type="HOGENOM" id="CLU_2678066_0_0_1"/>
<keyword evidence="3" id="KW-1185">Reference proteome</keyword>
<name>T1G786_HELRO</name>
<proteinExistence type="predicted"/>
<evidence type="ECO:0000313" key="2">
    <source>
        <dbReference type="EnsemblMetazoa" id="HelroP89105"/>
    </source>
</evidence>
<dbReference type="EMBL" id="AMQM01007468">
    <property type="status" value="NOT_ANNOTATED_CDS"/>
    <property type="molecule type" value="Genomic_DNA"/>
</dbReference>
<accession>T1G786</accession>
<reference evidence="2" key="3">
    <citation type="submission" date="2015-06" db="UniProtKB">
        <authorList>
            <consortium name="EnsemblMetazoa"/>
        </authorList>
    </citation>
    <scope>IDENTIFICATION</scope>
</reference>
<dbReference type="EnsemblMetazoa" id="HelroT89105">
    <property type="protein sequence ID" value="HelroP89105"/>
    <property type="gene ID" value="HelroG89105"/>
</dbReference>
<reference evidence="1 3" key="2">
    <citation type="journal article" date="2013" name="Nature">
        <title>Insights into bilaterian evolution from three spiralian genomes.</title>
        <authorList>
            <person name="Simakov O."/>
            <person name="Marletaz F."/>
            <person name="Cho S.J."/>
            <person name="Edsinger-Gonzales E."/>
            <person name="Havlak P."/>
            <person name="Hellsten U."/>
            <person name="Kuo D.H."/>
            <person name="Larsson T."/>
            <person name="Lv J."/>
            <person name="Arendt D."/>
            <person name="Savage R."/>
            <person name="Osoegawa K."/>
            <person name="de Jong P."/>
            <person name="Grimwood J."/>
            <person name="Chapman J.A."/>
            <person name="Shapiro H."/>
            <person name="Aerts A."/>
            <person name="Otillar R.P."/>
            <person name="Terry A.Y."/>
            <person name="Boore J.L."/>
            <person name="Grigoriev I.V."/>
            <person name="Lindberg D.R."/>
            <person name="Seaver E.C."/>
            <person name="Weisblat D.A."/>
            <person name="Putnam N.H."/>
            <person name="Rokhsar D.S."/>
        </authorList>
    </citation>
    <scope>NUCLEOTIDE SEQUENCE</scope>
</reference>
<protein>
    <recommendedName>
        <fullName evidence="4">HAT C-terminal dimerisation domain-containing protein</fullName>
    </recommendedName>
</protein>
<reference evidence="3" key="1">
    <citation type="submission" date="2012-12" db="EMBL/GenBank/DDBJ databases">
        <authorList>
            <person name="Hellsten U."/>
            <person name="Grimwood J."/>
            <person name="Chapman J.A."/>
            <person name="Shapiro H."/>
            <person name="Aerts A."/>
            <person name="Otillar R.P."/>
            <person name="Terry A.Y."/>
            <person name="Boore J.L."/>
            <person name="Simakov O."/>
            <person name="Marletaz F."/>
            <person name="Cho S.-J."/>
            <person name="Edsinger-Gonzales E."/>
            <person name="Havlak P."/>
            <person name="Kuo D.-H."/>
            <person name="Larsson T."/>
            <person name="Lv J."/>
            <person name="Arendt D."/>
            <person name="Savage R."/>
            <person name="Osoegawa K."/>
            <person name="de Jong P."/>
            <person name="Lindberg D.R."/>
            <person name="Seaver E.C."/>
            <person name="Weisblat D.A."/>
            <person name="Putnam N.H."/>
            <person name="Grigoriev I.V."/>
            <person name="Rokhsar D.S."/>
        </authorList>
    </citation>
    <scope>NUCLEOTIDE SEQUENCE</scope>
</reference>
<dbReference type="RefSeq" id="XP_009028553.1">
    <property type="nucleotide sequence ID" value="XM_009030305.1"/>
</dbReference>
<dbReference type="eggNOG" id="ENOG502SWJF">
    <property type="taxonomic scope" value="Eukaryota"/>
</dbReference>
<gene>
    <name evidence="2" type="primary">20216933</name>
    <name evidence="1" type="ORF">HELRODRAFT_89105</name>
</gene>
<dbReference type="InParanoid" id="T1G786"/>
<dbReference type="EMBL" id="KB097620">
    <property type="protein sequence ID" value="ESN93365.1"/>
    <property type="molecule type" value="Genomic_DNA"/>
</dbReference>
<dbReference type="OrthoDB" id="6630171at2759"/>
<evidence type="ECO:0008006" key="4">
    <source>
        <dbReference type="Google" id="ProtNLM"/>
    </source>
</evidence>
<dbReference type="AlphaFoldDB" id="T1G786"/>
<dbReference type="Proteomes" id="UP000015101">
    <property type="component" value="Unassembled WGS sequence"/>
</dbReference>
<evidence type="ECO:0000313" key="1">
    <source>
        <dbReference type="EMBL" id="ESN93365.1"/>
    </source>
</evidence>
<dbReference type="GeneID" id="20216933"/>